<dbReference type="EMBL" id="AP023418">
    <property type="protein sequence ID" value="BCK80588.1"/>
    <property type="molecule type" value="Genomic_DNA"/>
</dbReference>
<keyword evidence="3" id="KW-1185">Reference proteome</keyword>
<feature type="region of interest" description="Disordered" evidence="1">
    <location>
        <begin position="213"/>
        <end position="249"/>
    </location>
</feature>
<accession>A0A810PWM8</accession>
<protein>
    <submittedName>
        <fullName evidence="2">Uncharacterized protein</fullName>
    </submittedName>
</protein>
<reference evidence="2" key="1">
    <citation type="submission" date="2020-09" db="EMBL/GenBank/DDBJ databases">
        <title>New species isolated from human feces.</title>
        <authorList>
            <person name="Kitahara M."/>
            <person name="Shigeno Y."/>
            <person name="Shime M."/>
            <person name="Matsumoto Y."/>
            <person name="Nakamura S."/>
            <person name="Motooka D."/>
            <person name="Fukuoka S."/>
            <person name="Nishikawa H."/>
            <person name="Benno Y."/>
        </authorList>
    </citation>
    <scope>NUCLEOTIDE SEQUENCE</scope>
    <source>
        <strain evidence="2">MM50</strain>
    </source>
</reference>
<name>A0A810PWM8_9FIRM</name>
<dbReference type="KEGG" id="vcop:MM50RIKEN_03510"/>
<organism evidence="2 3">
    <name type="scientific">Vescimonas coprocola</name>
    <dbReference type="NCBI Taxonomy" id="2714355"/>
    <lineage>
        <taxon>Bacteria</taxon>
        <taxon>Bacillati</taxon>
        <taxon>Bacillota</taxon>
        <taxon>Clostridia</taxon>
        <taxon>Eubacteriales</taxon>
        <taxon>Oscillospiraceae</taxon>
        <taxon>Vescimonas</taxon>
    </lineage>
</organism>
<evidence type="ECO:0000256" key="1">
    <source>
        <dbReference type="SAM" id="MobiDB-lite"/>
    </source>
</evidence>
<gene>
    <name evidence="2" type="ORF">MM50RIKEN_03510</name>
</gene>
<proteinExistence type="predicted"/>
<evidence type="ECO:0000313" key="2">
    <source>
        <dbReference type="EMBL" id="BCK80588.1"/>
    </source>
</evidence>
<sequence length="265" mass="29955">MDKNLLKEFIIEEYEKDFVVYATDEAYRLLGVEVPQPVSPVTEYTVDRTHYVVIRNVSGDTIDVEYYREAVLTYLASRYRIDGLLRESDGNSHDANWQYEVYIFNTGYCPEELSSCIIKTGGLYLSATRVLKKEKITEEIIETWSEEYDLDGNGEGQRTVYCSTPDGSAHFAFGLSLSWDLGRELPENRYPLALRTSRADQICRTGYKRRLPAATPAGSASGGESQPCQADSEPHAIKAAPDGGASECSHPSLWQRICRFMRKLF</sequence>
<evidence type="ECO:0000313" key="3">
    <source>
        <dbReference type="Proteomes" id="UP000681035"/>
    </source>
</evidence>
<dbReference type="Proteomes" id="UP000681035">
    <property type="component" value="Chromosome"/>
</dbReference>
<dbReference type="RefSeq" id="WP_213541510.1">
    <property type="nucleotide sequence ID" value="NZ_AP023418.1"/>
</dbReference>
<dbReference type="AlphaFoldDB" id="A0A810PWM8"/>
<feature type="compositionally biased region" description="Low complexity" evidence="1">
    <location>
        <begin position="213"/>
        <end position="223"/>
    </location>
</feature>